<feature type="transmembrane region" description="Helical" evidence="3">
    <location>
        <begin position="204"/>
        <end position="224"/>
    </location>
</feature>
<evidence type="ECO:0000256" key="3">
    <source>
        <dbReference type="SAM" id="Phobius"/>
    </source>
</evidence>
<dbReference type="Pfam" id="PF03816">
    <property type="entry name" value="LytR_cpsA_psr"/>
    <property type="match status" value="1"/>
</dbReference>
<feature type="region of interest" description="Disordered" evidence="2">
    <location>
        <begin position="530"/>
        <end position="554"/>
    </location>
</feature>
<feature type="compositionally biased region" description="Low complexity" evidence="2">
    <location>
        <begin position="43"/>
        <end position="53"/>
    </location>
</feature>
<dbReference type="Pfam" id="PF13399">
    <property type="entry name" value="LytR_C"/>
    <property type="match status" value="1"/>
</dbReference>
<accession>A0ABZ1NC74</accession>
<sequence>MGDDRRGRTPRPGNRAPWERYPTAEPPEQPDTGSRRSRHADATPDTGTAAPLTVADLVNRVDSERTRRGRRVPPAESAEPGSRAGRRAREQAPRPTPRPDIAPRTDGSPVVDDIAGKPPHRAESPADRTATTALPAQAKEQARKAPPARRVAAESIDPPTDILPTVDNAEPERARPVKTASAAPPRRPGTEGRRSKQARMAGRVTLTFVAVLALVITGGGWSYLQATNSSFTQVDALGGGASGDVLDGDMQLGDENYLIVGTDTRAGVNADMGAGSAADTEGARADTAMLVHIPKNRSRVVVVSFPRDLDVTRPQCAGWDNEKATYTEQKFPSAIGDKLNAVYALGGPRCLVDVVRKMSGLTIGHFIGIDFAGFEAMVDQIGGVEVCSTKPIIDGVLGTVLESSGKQRVTGETALNYVRARHVIGEERSDYDRIHRQQQFLAALLRGALSSKVLLDPAKLQGFVEAFRQHTFVDGVGTQDLILLGRSLQKVNAGAVTFITAPTAGTTAYGNEIPRESDIKAIFRSIIDDQPLPGEETAPPVTSSSEAPPTQAPKLFAVSPGSVSLRISNGTGRTGVAQQAANKLSNMGFGIYNVGNYPQGSESTVVRFSTGNEAAAATVASSIPGAMLERADELDGIIEVILGSNYAGQVRTPASVGTEIPDVGTGKPITAAPVTLPSDLEHMNAADTSCD</sequence>
<evidence type="ECO:0000313" key="7">
    <source>
        <dbReference type="Proteomes" id="UP001621418"/>
    </source>
</evidence>
<evidence type="ECO:0000256" key="2">
    <source>
        <dbReference type="SAM" id="MobiDB-lite"/>
    </source>
</evidence>
<dbReference type="PANTHER" id="PTHR33392">
    <property type="entry name" value="POLYISOPRENYL-TEICHOIC ACID--PEPTIDOGLYCAN TEICHOIC ACID TRANSFERASE TAGU"/>
    <property type="match status" value="1"/>
</dbReference>
<organism evidence="6 7">
    <name type="scientific">Nocardia salmonicida</name>
    <dbReference type="NCBI Taxonomy" id="53431"/>
    <lineage>
        <taxon>Bacteria</taxon>
        <taxon>Bacillati</taxon>
        <taxon>Actinomycetota</taxon>
        <taxon>Actinomycetes</taxon>
        <taxon>Mycobacteriales</taxon>
        <taxon>Nocardiaceae</taxon>
        <taxon>Nocardia</taxon>
    </lineage>
</organism>
<evidence type="ECO:0000259" key="4">
    <source>
        <dbReference type="Pfam" id="PF03816"/>
    </source>
</evidence>
<comment type="similarity">
    <text evidence="1">Belongs to the LytR/CpsA/Psr (LCP) family.</text>
</comment>
<dbReference type="EMBL" id="CP109527">
    <property type="protein sequence ID" value="WTY37597.1"/>
    <property type="molecule type" value="Genomic_DNA"/>
</dbReference>
<dbReference type="PANTHER" id="PTHR33392:SF6">
    <property type="entry name" value="POLYISOPRENYL-TEICHOIC ACID--PEPTIDOGLYCAN TEICHOIC ACID TRANSFERASE TAGU"/>
    <property type="match status" value="1"/>
</dbReference>
<feature type="domain" description="Cell envelope-related transcriptional attenuator" evidence="4">
    <location>
        <begin position="284"/>
        <end position="447"/>
    </location>
</feature>
<keyword evidence="3" id="KW-0472">Membrane</keyword>
<dbReference type="Proteomes" id="UP001621418">
    <property type="component" value="Chromosome"/>
</dbReference>
<dbReference type="InterPro" id="IPR004474">
    <property type="entry name" value="LytR_CpsA_psr"/>
</dbReference>
<reference evidence="6 7" key="1">
    <citation type="submission" date="2022-10" db="EMBL/GenBank/DDBJ databases">
        <title>The complete genomes of actinobacterial strains from the NBC collection.</title>
        <authorList>
            <person name="Joergensen T.S."/>
            <person name="Alvarez Arevalo M."/>
            <person name="Sterndorff E.B."/>
            <person name="Faurdal D."/>
            <person name="Vuksanovic O."/>
            <person name="Mourched A.-S."/>
            <person name="Charusanti P."/>
            <person name="Shaw S."/>
            <person name="Blin K."/>
            <person name="Weber T."/>
        </authorList>
    </citation>
    <scope>NUCLEOTIDE SEQUENCE [LARGE SCALE GENOMIC DNA]</scope>
    <source>
        <strain evidence="6 7">NBC_01413</strain>
    </source>
</reference>
<evidence type="ECO:0000259" key="5">
    <source>
        <dbReference type="Pfam" id="PF13399"/>
    </source>
</evidence>
<dbReference type="Gene3D" id="3.40.630.190">
    <property type="entry name" value="LCP protein"/>
    <property type="match status" value="1"/>
</dbReference>
<feature type="region of interest" description="Disordered" evidence="2">
    <location>
        <begin position="1"/>
        <end position="198"/>
    </location>
</feature>
<gene>
    <name evidence="6" type="ORF">OG308_07015</name>
</gene>
<keyword evidence="3" id="KW-0812">Transmembrane</keyword>
<proteinExistence type="inferred from homology"/>
<dbReference type="Gene3D" id="3.30.70.2390">
    <property type="match status" value="1"/>
</dbReference>
<evidence type="ECO:0000256" key="1">
    <source>
        <dbReference type="ARBA" id="ARBA00006068"/>
    </source>
</evidence>
<name>A0ABZ1NC74_9NOCA</name>
<dbReference type="InterPro" id="IPR027381">
    <property type="entry name" value="LytR/CpsA/Psr_C"/>
</dbReference>
<evidence type="ECO:0000313" key="6">
    <source>
        <dbReference type="EMBL" id="WTY37597.1"/>
    </source>
</evidence>
<feature type="domain" description="LytR/CpsA/Psr regulator C-terminal" evidence="5">
    <location>
        <begin position="563"/>
        <end position="646"/>
    </location>
</feature>
<protein>
    <submittedName>
        <fullName evidence="6">LCP family protein</fullName>
    </submittedName>
</protein>
<keyword evidence="3" id="KW-1133">Transmembrane helix</keyword>
<keyword evidence="7" id="KW-1185">Reference proteome</keyword>
<dbReference type="NCBIfam" id="TIGR00350">
    <property type="entry name" value="lytR_cpsA_psr"/>
    <property type="match status" value="1"/>
</dbReference>
<dbReference type="RefSeq" id="WP_405149592.1">
    <property type="nucleotide sequence ID" value="NZ_CP109527.1"/>
</dbReference>
<dbReference type="InterPro" id="IPR050922">
    <property type="entry name" value="LytR/CpsA/Psr_CW_biosynth"/>
</dbReference>